<sequence>MTPSPIAPAQQLPAAAIGAALVRKAGANAVSESGYGLCRQNFHSKMISIKV</sequence>
<gene>
    <name evidence="1" type="ORF">JL2886_02673</name>
</gene>
<dbReference type="AlphaFoldDB" id="A0A1B0ZTS1"/>
<keyword evidence="2" id="KW-1185">Reference proteome</keyword>
<evidence type="ECO:0000313" key="1">
    <source>
        <dbReference type="EMBL" id="ANP37561.1"/>
    </source>
</evidence>
<dbReference type="EMBL" id="CP015124">
    <property type="protein sequence ID" value="ANP37561.1"/>
    <property type="molecule type" value="Genomic_DNA"/>
</dbReference>
<proteinExistence type="predicted"/>
<dbReference type="Proteomes" id="UP000092565">
    <property type="component" value="Chromosome"/>
</dbReference>
<name>A0A1B0ZTS1_9RHOB</name>
<protein>
    <submittedName>
        <fullName evidence="1">Uncharacterized protein</fullName>
    </submittedName>
</protein>
<organism evidence="1 2">
    <name type="scientific">Phaeobacter gallaeciensis</name>
    <dbReference type="NCBI Taxonomy" id="60890"/>
    <lineage>
        <taxon>Bacteria</taxon>
        <taxon>Pseudomonadati</taxon>
        <taxon>Pseudomonadota</taxon>
        <taxon>Alphaproteobacteria</taxon>
        <taxon>Rhodobacterales</taxon>
        <taxon>Roseobacteraceae</taxon>
        <taxon>Phaeobacter</taxon>
    </lineage>
</organism>
<reference evidence="1 2" key="1">
    <citation type="submission" date="2016-04" db="EMBL/GenBank/DDBJ databases">
        <authorList>
            <person name="Evans L.H."/>
            <person name="Alamgir A."/>
            <person name="Owens N."/>
            <person name="Weber N.D."/>
            <person name="Virtaneva K."/>
            <person name="Barbian K."/>
            <person name="Babar A."/>
            <person name="Rosenke K."/>
        </authorList>
    </citation>
    <scope>NUCLEOTIDE SEQUENCE [LARGE SCALE GENOMIC DNA]</scope>
    <source>
        <strain evidence="1 2">JL2886</strain>
    </source>
</reference>
<evidence type="ECO:0000313" key="2">
    <source>
        <dbReference type="Proteomes" id="UP000092565"/>
    </source>
</evidence>
<accession>A0A1B0ZTS1</accession>